<keyword evidence="4" id="KW-1185">Reference proteome</keyword>
<evidence type="ECO:0000259" key="2">
    <source>
        <dbReference type="PROSITE" id="PS50213"/>
    </source>
</evidence>
<dbReference type="InterPro" id="IPR050904">
    <property type="entry name" value="Adhesion/Biosynth-related"/>
</dbReference>
<feature type="domain" description="FAS1" evidence="2">
    <location>
        <begin position="35"/>
        <end position="178"/>
    </location>
</feature>
<gene>
    <name evidence="3" type="ORF">GCM10009104_02320</name>
</gene>
<organism evidence="3 4">
    <name type="scientific">Marinobacterium maritimum</name>
    <dbReference type="NCBI Taxonomy" id="500162"/>
    <lineage>
        <taxon>Bacteria</taxon>
        <taxon>Pseudomonadati</taxon>
        <taxon>Pseudomonadota</taxon>
        <taxon>Gammaproteobacteria</taxon>
        <taxon>Oceanospirillales</taxon>
        <taxon>Oceanospirillaceae</taxon>
        <taxon>Marinobacterium</taxon>
    </lineage>
</organism>
<evidence type="ECO:0000313" key="3">
    <source>
        <dbReference type="EMBL" id="GAA0681269.1"/>
    </source>
</evidence>
<dbReference type="RefSeq" id="WP_343801008.1">
    <property type="nucleotide sequence ID" value="NZ_BAAAET010000001.1"/>
</dbReference>
<dbReference type="InterPro" id="IPR036378">
    <property type="entry name" value="FAS1_dom_sf"/>
</dbReference>
<feature type="chain" id="PRO_5046693466" description="FAS1 domain-containing protein" evidence="1">
    <location>
        <begin position="23"/>
        <end position="191"/>
    </location>
</feature>
<proteinExistence type="predicted"/>
<dbReference type="PROSITE" id="PS50213">
    <property type="entry name" value="FAS1"/>
    <property type="match status" value="1"/>
</dbReference>
<reference evidence="4" key="1">
    <citation type="journal article" date="2019" name="Int. J. Syst. Evol. Microbiol.">
        <title>The Global Catalogue of Microorganisms (GCM) 10K type strain sequencing project: providing services to taxonomists for standard genome sequencing and annotation.</title>
        <authorList>
            <consortium name="The Broad Institute Genomics Platform"/>
            <consortium name="The Broad Institute Genome Sequencing Center for Infectious Disease"/>
            <person name="Wu L."/>
            <person name="Ma J."/>
        </authorList>
    </citation>
    <scope>NUCLEOTIDE SEQUENCE [LARGE SCALE GENOMIC DNA]</scope>
    <source>
        <strain evidence="4">JCM 15134</strain>
    </source>
</reference>
<dbReference type="EMBL" id="BAAAET010000001">
    <property type="protein sequence ID" value="GAA0681269.1"/>
    <property type="molecule type" value="Genomic_DNA"/>
</dbReference>
<dbReference type="InterPro" id="IPR000782">
    <property type="entry name" value="FAS1_domain"/>
</dbReference>
<dbReference type="Gene3D" id="2.30.180.10">
    <property type="entry name" value="FAS1 domain"/>
    <property type="match status" value="1"/>
</dbReference>
<evidence type="ECO:0000256" key="1">
    <source>
        <dbReference type="SAM" id="SignalP"/>
    </source>
</evidence>
<name>A0ABP3T9A8_9GAMM</name>
<dbReference type="SMART" id="SM00554">
    <property type="entry name" value="FAS1"/>
    <property type="match status" value="1"/>
</dbReference>
<feature type="signal peptide" evidence="1">
    <location>
        <begin position="1"/>
        <end position="22"/>
    </location>
</feature>
<dbReference type="PANTHER" id="PTHR10900:SF77">
    <property type="entry name" value="FI19380P1"/>
    <property type="match status" value="1"/>
</dbReference>
<sequence length="191" mass="20193">MKTTIRTLAITAFMALPLTASAMGPKDIDSLVDTAVRVNTEGPFAGQFDTLITLLTQNTSNRTAILSTLDSKGQRTVFAPTDSAFDELEQTVLTLGYCSLSDLDPSVIDAVLLYHVAHGRLYASDVLESEQVRTLSGGFLMQDAAVLTDNLGRTANLIPGALDVEADNGVIHAIDAVVLPLLPDMGPGNCS</sequence>
<dbReference type="PANTHER" id="PTHR10900">
    <property type="entry name" value="PERIOSTIN-RELATED"/>
    <property type="match status" value="1"/>
</dbReference>
<comment type="caution">
    <text evidence="3">The sequence shown here is derived from an EMBL/GenBank/DDBJ whole genome shotgun (WGS) entry which is preliminary data.</text>
</comment>
<accession>A0ABP3T9A8</accession>
<dbReference type="Pfam" id="PF02469">
    <property type="entry name" value="Fasciclin"/>
    <property type="match status" value="1"/>
</dbReference>
<evidence type="ECO:0000313" key="4">
    <source>
        <dbReference type="Proteomes" id="UP001499915"/>
    </source>
</evidence>
<dbReference type="SUPFAM" id="SSF82153">
    <property type="entry name" value="FAS1 domain"/>
    <property type="match status" value="1"/>
</dbReference>
<protein>
    <recommendedName>
        <fullName evidence="2">FAS1 domain-containing protein</fullName>
    </recommendedName>
</protein>
<keyword evidence="1" id="KW-0732">Signal</keyword>
<dbReference type="Proteomes" id="UP001499915">
    <property type="component" value="Unassembled WGS sequence"/>
</dbReference>